<keyword evidence="4" id="KW-0175">Coiled coil</keyword>
<dbReference type="InterPro" id="IPR035386">
    <property type="entry name" value="Arm-DNA-bind_5"/>
</dbReference>
<keyword evidence="3" id="KW-0233">DNA recombination</keyword>
<feature type="domain" description="Tyr recombinase" evidence="5">
    <location>
        <begin position="223"/>
        <end position="404"/>
    </location>
</feature>
<sequence>MKTTNSFSILFFLKKDKGSKGFAPLYVRITVNKNFVDISLKRRIRESAWNSKLQKVNGAEKEAKEVQEKIRRMRTEINAAYDELRFCKEVVSAEAIKAKMEGMGEEEQITLLFLMTYHNTEIKKLLEPGTMKNYYSTERYIKEFLLKRKKKTDIYLSQLDYKFIIDFEIYLRQREPDKGQRPCTNNTVMKHMERLRKMINIALKNDWLAKDPFLRFERRMIHRDRRCLELEELETIKALTFDIRGQEIVRDTFVFSCYTGLAFADVSQLSEEHLVTDIEGEKWIEMVRKKTANFSGRKFYVLLLPEAIELINKYRNDPMASNTGTVFPLFSNQATNRYLKTISKKAELGFDLTFHVARHTFATTVTLENGVPIESVSKMLGHTSIRTTQIYSKVKKKKVSSDMKILRDRLKQA</sequence>
<dbReference type="EMBL" id="QEAS01000001">
    <property type="protein sequence ID" value="PWG82765.1"/>
    <property type="molecule type" value="Genomic_DNA"/>
</dbReference>
<gene>
    <name evidence="6" type="ORF">DDR33_01720</name>
</gene>
<feature type="coiled-coil region" evidence="4">
    <location>
        <begin position="56"/>
        <end position="83"/>
    </location>
</feature>
<dbReference type="InterPro" id="IPR050090">
    <property type="entry name" value="Tyrosine_recombinase_XerCD"/>
</dbReference>
<dbReference type="SUPFAM" id="SSF56349">
    <property type="entry name" value="DNA breaking-rejoining enzymes"/>
    <property type="match status" value="1"/>
</dbReference>
<dbReference type="RefSeq" id="WP_109414183.1">
    <property type="nucleotide sequence ID" value="NZ_QEAS01000001.1"/>
</dbReference>
<protein>
    <submittedName>
        <fullName evidence="6">Integrase</fullName>
    </submittedName>
</protein>
<dbReference type="Pfam" id="PF00589">
    <property type="entry name" value="Phage_integrase"/>
    <property type="match status" value="1"/>
</dbReference>
<dbReference type="Pfam" id="PF13102">
    <property type="entry name" value="Phage_int_SAM_5"/>
    <property type="match status" value="1"/>
</dbReference>
<evidence type="ECO:0000256" key="3">
    <source>
        <dbReference type="ARBA" id="ARBA00023172"/>
    </source>
</evidence>
<dbReference type="AlphaFoldDB" id="A0A2U2PMZ3"/>
<dbReference type="InterPro" id="IPR011010">
    <property type="entry name" value="DNA_brk_join_enz"/>
</dbReference>
<dbReference type="GO" id="GO:0006310">
    <property type="term" value="P:DNA recombination"/>
    <property type="evidence" value="ECO:0007669"/>
    <property type="project" value="UniProtKB-KW"/>
</dbReference>
<name>A0A2U2PMZ3_9SPHI</name>
<evidence type="ECO:0000259" key="5">
    <source>
        <dbReference type="PROSITE" id="PS51898"/>
    </source>
</evidence>
<dbReference type="GO" id="GO:0015074">
    <property type="term" value="P:DNA integration"/>
    <property type="evidence" value="ECO:0007669"/>
    <property type="project" value="InterPro"/>
</dbReference>
<evidence type="ECO:0000256" key="1">
    <source>
        <dbReference type="ARBA" id="ARBA00008857"/>
    </source>
</evidence>
<dbReference type="PROSITE" id="PS51898">
    <property type="entry name" value="TYR_RECOMBINASE"/>
    <property type="match status" value="1"/>
</dbReference>
<dbReference type="InterPro" id="IPR025269">
    <property type="entry name" value="SAM-like_dom"/>
</dbReference>
<keyword evidence="7" id="KW-1185">Reference proteome</keyword>
<evidence type="ECO:0000256" key="4">
    <source>
        <dbReference type="SAM" id="Coils"/>
    </source>
</evidence>
<proteinExistence type="inferred from homology"/>
<dbReference type="InterPro" id="IPR013762">
    <property type="entry name" value="Integrase-like_cat_sf"/>
</dbReference>
<evidence type="ECO:0000256" key="2">
    <source>
        <dbReference type="ARBA" id="ARBA00023125"/>
    </source>
</evidence>
<dbReference type="PANTHER" id="PTHR30349:SF64">
    <property type="entry name" value="PROPHAGE INTEGRASE INTD-RELATED"/>
    <property type="match status" value="1"/>
</dbReference>
<evidence type="ECO:0000313" key="6">
    <source>
        <dbReference type="EMBL" id="PWG82765.1"/>
    </source>
</evidence>
<dbReference type="Proteomes" id="UP000245647">
    <property type="component" value="Unassembled WGS sequence"/>
</dbReference>
<dbReference type="PANTHER" id="PTHR30349">
    <property type="entry name" value="PHAGE INTEGRASE-RELATED"/>
    <property type="match status" value="1"/>
</dbReference>
<dbReference type="GO" id="GO:0003677">
    <property type="term" value="F:DNA binding"/>
    <property type="evidence" value="ECO:0007669"/>
    <property type="project" value="UniProtKB-KW"/>
</dbReference>
<comment type="similarity">
    <text evidence="1">Belongs to the 'phage' integrase family.</text>
</comment>
<dbReference type="InterPro" id="IPR010998">
    <property type="entry name" value="Integrase_recombinase_N"/>
</dbReference>
<reference evidence="6 7" key="1">
    <citation type="submission" date="2018-04" db="EMBL/GenBank/DDBJ databases">
        <title>Pedobacter chongqingensis sp. nov., isolated from a rottenly hemp rope.</title>
        <authorList>
            <person name="Cai Y."/>
        </authorList>
    </citation>
    <scope>NUCLEOTIDE SEQUENCE [LARGE SCALE GENOMIC DNA]</scope>
    <source>
        <strain evidence="6 7">FJ4-8</strain>
    </source>
</reference>
<accession>A0A2U2PMZ3</accession>
<evidence type="ECO:0000313" key="7">
    <source>
        <dbReference type="Proteomes" id="UP000245647"/>
    </source>
</evidence>
<dbReference type="OrthoDB" id="892893at2"/>
<organism evidence="6 7">
    <name type="scientific">Pararcticibacter amylolyticus</name>
    <dbReference type="NCBI Taxonomy" id="2173175"/>
    <lineage>
        <taxon>Bacteria</taxon>
        <taxon>Pseudomonadati</taxon>
        <taxon>Bacteroidota</taxon>
        <taxon>Sphingobacteriia</taxon>
        <taxon>Sphingobacteriales</taxon>
        <taxon>Sphingobacteriaceae</taxon>
        <taxon>Pararcticibacter</taxon>
    </lineage>
</organism>
<keyword evidence="2" id="KW-0238">DNA-binding</keyword>
<comment type="caution">
    <text evidence="6">The sequence shown here is derived from an EMBL/GenBank/DDBJ whole genome shotgun (WGS) entry which is preliminary data.</text>
</comment>
<dbReference type="Gene3D" id="1.10.150.130">
    <property type="match status" value="1"/>
</dbReference>
<dbReference type="Gene3D" id="1.10.443.10">
    <property type="entry name" value="Intergrase catalytic core"/>
    <property type="match status" value="1"/>
</dbReference>
<dbReference type="InterPro" id="IPR002104">
    <property type="entry name" value="Integrase_catalytic"/>
</dbReference>
<dbReference type="Pfam" id="PF17293">
    <property type="entry name" value="Arm-DNA-bind_5"/>
    <property type="match status" value="1"/>
</dbReference>
<dbReference type="CDD" id="cd01185">
    <property type="entry name" value="INTN1_C_like"/>
    <property type="match status" value="1"/>
</dbReference>